<keyword evidence="2" id="KW-1185">Reference proteome</keyword>
<proteinExistence type="predicted"/>
<dbReference type="GeneID" id="6077482"/>
<organism evidence="2">
    <name type="scientific">Laccaria bicolor (strain S238N-H82 / ATCC MYA-4686)</name>
    <name type="common">Bicoloured deceiver</name>
    <name type="synonym">Laccaria laccata var. bicolor</name>
    <dbReference type="NCBI Taxonomy" id="486041"/>
    <lineage>
        <taxon>Eukaryota</taxon>
        <taxon>Fungi</taxon>
        <taxon>Dikarya</taxon>
        <taxon>Basidiomycota</taxon>
        <taxon>Agaricomycotina</taxon>
        <taxon>Agaricomycetes</taxon>
        <taxon>Agaricomycetidae</taxon>
        <taxon>Agaricales</taxon>
        <taxon>Agaricineae</taxon>
        <taxon>Hydnangiaceae</taxon>
        <taxon>Laccaria</taxon>
    </lineage>
</organism>
<reference evidence="1 2" key="1">
    <citation type="journal article" date="2008" name="Nature">
        <title>The genome of Laccaria bicolor provides insights into mycorrhizal symbiosis.</title>
        <authorList>
            <person name="Martin F."/>
            <person name="Aerts A."/>
            <person name="Ahren D."/>
            <person name="Brun A."/>
            <person name="Danchin E.G.J."/>
            <person name="Duchaussoy F."/>
            <person name="Gibon J."/>
            <person name="Kohler A."/>
            <person name="Lindquist E."/>
            <person name="Pereda V."/>
            <person name="Salamov A."/>
            <person name="Shapiro H.J."/>
            <person name="Wuyts J."/>
            <person name="Blaudez D."/>
            <person name="Buee M."/>
            <person name="Brokstein P."/>
            <person name="Canbaeck B."/>
            <person name="Cohen D."/>
            <person name="Courty P.E."/>
            <person name="Coutinho P.M."/>
            <person name="Delaruelle C."/>
            <person name="Detter J.C."/>
            <person name="Deveau A."/>
            <person name="DiFazio S."/>
            <person name="Duplessis S."/>
            <person name="Fraissinet-Tachet L."/>
            <person name="Lucic E."/>
            <person name="Frey-Klett P."/>
            <person name="Fourrey C."/>
            <person name="Feussner I."/>
            <person name="Gay G."/>
            <person name="Grimwood J."/>
            <person name="Hoegger P.J."/>
            <person name="Jain P."/>
            <person name="Kilaru S."/>
            <person name="Labbe J."/>
            <person name="Lin Y.C."/>
            <person name="Legue V."/>
            <person name="Le Tacon F."/>
            <person name="Marmeisse R."/>
            <person name="Melayah D."/>
            <person name="Montanini B."/>
            <person name="Muratet M."/>
            <person name="Nehls U."/>
            <person name="Niculita-Hirzel H."/>
            <person name="Oudot-Le Secq M.P."/>
            <person name="Peter M."/>
            <person name="Quesneville H."/>
            <person name="Rajashekar B."/>
            <person name="Reich M."/>
            <person name="Rouhier N."/>
            <person name="Schmutz J."/>
            <person name="Yin T."/>
            <person name="Chalot M."/>
            <person name="Henrissat B."/>
            <person name="Kuees U."/>
            <person name="Lucas S."/>
            <person name="Van de Peer Y."/>
            <person name="Podila G.K."/>
            <person name="Polle A."/>
            <person name="Pukkila P.J."/>
            <person name="Richardson P.M."/>
            <person name="Rouze P."/>
            <person name="Sanders I.R."/>
            <person name="Stajich J.E."/>
            <person name="Tunlid A."/>
            <person name="Tuskan G."/>
            <person name="Grigoriev I.V."/>
        </authorList>
    </citation>
    <scope>NUCLEOTIDE SEQUENCE [LARGE SCALE GENOMIC DNA]</scope>
    <source>
        <strain evidence="2">S238N-H82 / ATCC MYA-4686</strain>
    </source>
</reference>
<dbReference type="HOGENOM" id="CLU_1185185_0_0_1"/>
<dbReference type="AlphaFoldDB" id="B0DD42"/>
<evidence type="ECO:0000313" key="2">
    <source>
        <dbReference type="Proteomes" id="UP000001194"/>
    </source>
</evidence>
<protein>
    <submittedName>
        <fullName evidence="1">Predicted protein</fullName>
    </submittedName>
</protein>
<dbReference type="RefSeq" id="XP_001881939.1">
    <property type="nucleotide sequence ID" value="XM_001881904.1"/>
</dbReference>
<dbReference type="OrthoDB" id="3248709at2759"/>
<gene>
    <name evidence="1" type="ORF">LACBIDRAFT_327884</name>
</gene>
<sequence length="234" mass="25515">MPPLPTKKPSSQSLISSTLAAIANHFKPHKAEALQRIRLNAVCLVAALILSYLYRLCRRPFDVVFGVGVSVGVFARSDGGYDFYVQHRGGGVCAEVPSPANATRQLSSAAEVECKVSNDDAPTPFQSPLPELNSTMSETLLLCPIIPLRLRLFLNVISDVPRVSHLHAFAGGALLDASRVKLDEYTSIINVDRWCRRIAVNMPPGTLVVNSYWRALDGSYLGFIASTDSDEEET</sequence>
<dbReference type="InParanoid" id="B0DD42"/>
<evidence type="ECO:0000313" key="1">
    <source>
        <dbReference type="EMBL" id="EDR07547.1"/>
    </source>
</evidence>
<dbReference type="KEGG" id="lbc:LACBIDRAFT_327884"/>
<accession>B0DD42</accession>
<dbReference type="EMBL" id="DS547104">
    <property type="protein sequence ID" value="EDR07547.1"/>
    <property type="molecule type" value="Genomic_DNA"/>
</dbReference>
<name>B0DD42_LACBS</name>
<dbReference type="Proteomes" id="UP000001194">
    <property type="component" value="Unassembled WGS sequence"/>
</dbReference>